<dbReference type="Gene3D" id="3.30.540.10">
    <property type="entry name" value="Fructose-1,6-Bisphosphatase, subunit A, domain 1"/>
    <property type="match status" value="1"/>
</dbReference>
<reference evidence="2" key="1">
    <citation type="submission" date="2023-09" db="EMBL/GenBank/DDBJ databases">
        <title>Genomes of two closely related lineages of the louse Polyplax serrata with different host specificities.</title>
        <authorList>
            <person name="Martinu J."/>
            <person name="Tarabai H."/>
            <person name="Stefka J."/>
            <person name="Hypsa V."/>
        </authorList>
    </citation>
    <scope>NUCLEOTIDE SEQUENCE [LARGE SCALE GENOMIC DNA]</scope>
    <source>
        <strain evidence="2">HR10_N</strain>
    </source>
</reference>
<dbReference type="Pfam" id="PF00459">
    <property type="entry name" value="Inositol_P"/>
    <property type="match status" value="1"/>
</dbReference>
<dbReference type="PANTHER" id="PTHR20854">
    <property type="entry name" value="INOSITOL MONOPHOSPHATASE"/>
    <property type="match status" value="1"/>
</dbReference>
<dbReference type="SUPFAM" id="SSF56655">
    <property type="entry name" value="Carbohydrate phosphatase"/>
    <property type="match status" value="1"/>
</dbReference>
<dbReference type="Gene3D" id="3.40.190.80">
    <property type="match status" value="1"/>
</dbReference>
<evidence type="ECO:0000313" key="2">
    <source>
        <dbReference type="EMBL" id="WWR12095.1"/>
    </source>
</evidence>
<proteinExistence type="inferred from homology"/>
<gene>
    <name evidence="2" type="ORF">RQL38_00420</name>
</gene>
<dbReference type="EMBL" id="CP135136">
    <property type="protein sequence ID" value="WWR12095.1"/>
    <property type="molecule type" value="Genomic_DNA"/>
</dbReference>
<sequence length="270" mass="30878">MIQNSLLNIATKIICIAGNILTKNLITLRNIKINTKKKEYYELIINKIKQFIILNINKKYPKHKILINNYNYINESSIWIIDLIDGINNYIKGFPFYCISIAYQKNNKIKHAIIYNPAQKEYFITNKGNGSQLNNYRIRVSQTYNLNSALIGIEFSSKNISLKNQYLFSLNTLLKQNANIRKIGSIALTLAYVACGKLDGTLIFNDNIKNIISGSLLIKESGGLIINIKKTKSIKINYFTNECYIIAGNPKIFKILLQITESFSQSKNVF</sequence>
<protein>
    <submittedName>
        <fullName evidence="2">Inositol monophosphatase family protein</fullName>
    </submittedName>
</protein>
<comment type="similarity">
    <text evidence="1">Belongs to the inositol monophosphatase superfamily.</text>
</comment>
<name>A0ABZ2GXE3_9GAMM</name>
<dbReference type="PANTHER" id="PTHR20854:SF4">
    <property type="entry name" value="INOSITOL-1-MONOPHOSPHATASE-RELATED"/>
    <property type="match status" value="1"/>
</dbReference>
<evidence type="ECO:0000256" key="1">
    <source>
        <dbReference type="ARBA" id="ARBA00009759"/>
    </source>
</evidence>
<dbReference type="InterPro" id="IPR000760">
    <property type="entry name" value="Inositol_monophosphatase-like"/>
</dbReference>
<accession>A0ABZ2GXE3</accession>
<dbReference type="Proteomes" id="UP001360424">
    <property type="component" value="Chromosome"/>
</dbReference>
<evidence type="ECO:0000313" key="3">
    <source>
        <dbReference type="Proteomes" id="UP001360424"/>
    </source>
</evidence>
<dbReference type="PRINTS" id="PR00377">
    <property type="entry name" value="IMPHPHTASES"/>
</dbReference>
<organism evidence="2 3">
    <name type="scientific">Candidatus Legionella polyplacis</name>
    <dbReference type="NCBI Taxonomy" id="2005262"/>
    <lineage>
        <taxon>Bacteria</taxon>
        <taxon>Pseudomonadati</taxon>
        <taxon>Pseudomonadota</taxon>
        <taxon>Gammaproteobacteria</taxon>
        <taxon>Legionellales</taxon>
        <taxon>Legionellaceae</taxon>
        <taxon>Legionella</taxon>
    </lineage>
</organism>
<dbReference type="RefSeq" id="WP_338521712.1">
    <property type="nucleotide sequence ID" value="NZ_CP135136.1"/>
</dbReference>
<keyword evidence="3" id="KW-1185">Reference proteome</keyword>